<gene>
    <name evidence="2" type="ORF">JYZ213_LOCUS40166</name>
    <name evidence="3" type="ORF">OXD698_LOCUS8809</name>
</gene>
<accession>A0A818R252</accession>
<dbReference type="Proteomes" id="UP000663845">
    <property type="component" value="Unassembled WGS sequence"/>
</dbReference>
<evidence type="ECO:0000313" key="3">
    <source>
        <dbReference type="EMBL" id="CAF3647213.1"/>
    </source>
</evidence>
<dbReference type="Proteomes" id="UP000663844">
    <property type="component" value="Unassembled WGS sequence"/>
</dbReference>
<feature type="region of interest" description="Disordered" evidence="1">
    <location>
        <begin position="226"/>
        <end position="263"/>
    </location>
</feature>
<feature type="compositionally biased region" description="Low complexity" evidence="1">
    <location>
        <begin position="78"/>
        <end position="92"/>
    </location>
</feature>
<evidence type="ECO:0000313" key="2">
    <source>
        <dbReference type="EMBL" id="CAF1441781.1"/>
    </source>
</evidence>
<name>A0A818R252_9BILA</name>
<sequence>MNSTVMRRTQKLPSNNLFNNIQRSHTIPSGAALPVITLSSFFNFEKKLIQMATDKSNMVTNTPIELSTTQTKARTPVSNRLNSSSTSKSSFNYPTTVARPATAHSRNLFVTNSPMSSHRPVSARAPTNSLNPSPRQQQQPQQQEQSSFSRPTSEYGHYLTYVRRQSLARMRRKQEEEEKHLKSTEPKITINSNRNPSPQQLQSTSNDSDDSLKADTLSVPTISIATRRAGRPSSTYRQLQRSTTNYHTNQHPKFFPKTPRNSSDGQLLKLASSSLLITPTNSMIDDINTLSVKTHYDVHLNDDKLNYCYVSDDSGVVYQGEMLST</sequence>
<reference evidence="3" key="1">
    <citation type="submission" date="2021-02" db="EMBL/GenBank/DDBJ databases">
        <authorList>
            <person name="Nowell W R."/>
        </authorList>
    </citation>
    <scope>NUCLEOTIDE SEQUENCE</scope>
</reference>
<dbReference type="AlphaFoldDB" id="A0A818R252"/>
<feature type="compositionally biased region" description="Polar residues" evidence="1">
    <location>
        <begin position="65"/>
        <end position="77"/>
    </location>
</feature>
<feature type="compositionally biased region" description="Polar residues" evidence="1">
    <location>
        <begin position="232"/>
        <end position="251"/>
    </location>
</feature>
<comment type="caution">
    <text evidence="3">The sequence shown here is derived from an EMBL/GenBank/DDBJ whole genome shotgun (WGS) entry which is preliminary data.</text>
</comment>
<feature type="compositionally biased region" description="Polar residues" evidence="1">
    <location>
        <begin position="104"/>
        <end position="116"/>
    </location>
</feature>
<evidence type="ECO:0000313" key="4">
    <source>
        <dbReference type="Proteomes" id="UP000663844"/>
    </source>
</evidence>
<organism evidence="3 4">
    <name type="scientific">Adineta steineri</name>
    <dbReference type="NCBI Taxonomy" id="433720"/>
    <lineage>
        <taxon>Eukaryota</taxon>
        <taxon>Metazoa</taxon>
        <taxon>Spiralia</taxon>
        <taxon>Gnathifera</taxon>
        <taxon>Rotifera</taxon>
        <taxon>Eurotatoria</taxon>
        <taxon>Bdelloidea</taxon>
        <taxon>Adinetida</taxon>
        <taxon>Adinetidae</taxon>
        <taxon>Adineta</taxon>
    </lineage>
</organism>
<feature type="region of interest" description="Disordered" evidence="1">
    <location>
        <begin position="65"/>
        <end position="214"/>
    </location>
</feature>
<dbReference type="EMBL" id="CAJNOG010001420">
    <property type="protein sequence ID" value="CAF1441781.1"/>
    <property type="molecule type" value="Genomic_DNA"/>
</dbReference>
<feature type="compositionally biased region" description="Low complexity" evidence="1">
    <location>
        <begin position="132"/>
        <end position="151"/>
    </location>
</feature>
<evidence type="ECO:0000256" key="1">
    <source>
        <dbReference type="SAM" id="MobiDB-lite"/>
    </source>
</evidence>
<feature type="compositionally biased region" description="Polar residues" evidence="1">
    <location>
        <begin position="189"/>
        <end position="206"/>
    </location>
</feature>
<dbReference type="EMBL" id="CAJOAZ010000432">
    <property type="protein sequence ID" value="CAF3647213.1"/>
    <property type="molecule type" value="Genomic_DNA"/>
</dbReference>
<protein>
    <submittedName>
        <fullName evidence="3">Uncharacterized protein</fullName>
    </submittedName>
</protein>
<feature type="compositionally biased region" description="Basic and acidic residues" evidence="1">
    <location>
        <begin position="173"/>
        <end position="185"/>
    </location>
</feature>
<proteinExistence type="predicted"/>